<dbReference type="InterPro" id="IPR050223">
    <property type="entry name" value="D-isomer_2-hydroxyacid_DH"/>
</dbReference>
<name>A0A6L6IYT7_9RHOB</name>
<comment type="caution">
    <text evidence="4">The sequence shown here is derived from an EMBL/GenBank/DDBJ whole genome shotgun (WGS) entry which is preliminary data.</text>
</comment>
<dbReference type="GO" id="GO:0016618">
    <property type="term" value="F:hydroxypyruvate reductase [NAD(P)H] activity"/>
    <property type="evidence" value="ECO:0007669"/>
    <property type="project" value="TreeGrafter"/>
</dbReference>
<dbReference type="InterPro" id="IPR006140">
    <property type="entry name" value="D-isomer_DH_NAD-bd"/>
</dbReference>
<dbReference type="SUPFAM" id="SSF51735">
    <property type="entry name" value="NAD(P)-binding Rossmann-fold domains"/>
    <property type="match status" value="1"/>
</dbReference>
<feature type="domain" description="D-isomer specific 2-hydroxyacid dehydrogenase NAD-binding" evidence="3">
    <location>
        <begin position="677"/>
        <end position="826"/>
    </location>
</feature>
<dbReference type="Gene3D" id="3.40.50.720">
    <property type="entry name" value="NAD(P)-binding Rossmann-like Domain"/>
    <property type="match status" value="2"/>
</dbReference>
<dbReference type="SUPFAM" id="SSF53383">
    <property type="entry name" value="PLP-dependent transferases"/>
    <property type="match status" value="1"/>
</dbReference>
<evidence type="ECO:0000313" key="5">
    <source>
        <dbReference type="Proteomes" id="UP000478740"/>
    </source>
</evidence>
<dbReference type="RefSeq" id="WP_155044114.1">
    <property type="nucleotide sequence ID" value="NZ_WMII01000006.1"/>
</dbReference>
<organism evidence="4 5">
    <name type="scientific">Paracoccus shanxieyensis</name>
    <dbReference type="NCBI Taxonomy" id="2675752"/>
    <lineage>
        <taxon>Bacteria</taxon>
        <taxon>Pseudomonadati</taxon>
        <taxon>Pseudomonadota</taxon>
        <taxon>Alphaproteobacteria</taxon>
        <taxon>Rhodobacterales</taxon>
        <taxon>Paracoccaceae</taxon>
        <taxon>Paracoccus</taxon>
    </lineage>
</organism>
<keyword evidence="2" id="KW-0520">NAD</keyword>
<sequence>MMTDGQLIAARDAALEQTRNGPPTAPGNPFFGVGPITDATLDEADSRLRRVEFDHWIEASYRKLDDTGKDLGPFSTAELSRSMHRGYPADAILLDMMRTIHRYFEFPATNRMAVGLGGGHSGFTVCVQHLLNANDASQRVYVDTPRPEQAAAGGAGFFRQSWATQLIEMQRFARQGDEARIHFAPTEGTIPPARELEALGISVFVGVGHETTGANAYTAQDIAHLLDWLAGDPEHRHAVFDATSMLGAMPWPEDTVRAVMAKCCLFMPFQKAIGGISGYFVAAFTPQALALVERNQKNPAWAIPRQLKIAPPLDAKQPLSGQRSVDAGPFYDAQQDRMLGGVINTFSALAFAETTFGLLQAERRVGPVSQMNRRSAANRKLVDDWVAGSALLDLVVQDKDRRGAAVTLLQVTDGEISGSDLHPKIIARSKDLLGYAGITHADGTHEPGLDAARYVNAFPGTPGDYRAWIGGIRAPQDVTALLDNLQYAYLRAKIAVIEEELQRRGAAFDHSPQQRPKTETRDGTFKVLIADAIGLRFGPDGQPDPTEVADYIAAQGGVFHRGSVNAGRPDDDGRIHFFYQPHLSTADALLAEAGDGQYDAVIAAATFIPAQTQFRFGGVRIGAGTGNMGSASWGGPNGEGGDAALMNTPGINSRATAQMAAKALLKVTPDLPVDVLHDRVAAGDFDTGRNLAEYPTAKLEGKRIAILGYGNIGRELARIARAFHMDVVIYARPAHRDNILAEGYHYAETPVAAALGADVLSVHLGLGRQDATTGTYANAGLIDAQVLSALNDGAVLLNYDRGELVRIDALDGALASGKLRHAAIDADMFTAEGQAGGQVTGPMAPYLSLLPRHAGKLELLPHAAADTDHPTRVAGAKQAVDQVIRAIRQRQVTNIKGDLPAGYTLGGTVAPVGVGLVSASDLMQVARDGALMAQLRQASETIAAIVGALDAVSDDRHRARIVTRCRKQLADSILAQKALLEKAGLVAPADKD</sequence>
<dbReference type="GO" id="GO:0030267">
    <property type="term" value="F:glyoxylate reductase (NADPH) activity"/>
    <property type="evidence" value="ECO:0007669"/>
    <property type="project" value="TreeGrafter"/>
</dbReference>
<gene>
    <name evidence="4" type="ORF">GL284_08200</name>
</gene>
<evidence type="ECO:0000259" key="3">
    <source>
        <dbReference type="Pfam" id="PF02826"/>
    </source>
</evidence>
<dbReference type="Gene3D" id="3.40.640.10">
    <property type="entry name" value="Type I PLP-dependent aspartate aminotransferase-like (Major domain)"/>
    <property type="match status" value="1"/>
</dbReference>
<accession>A0A6L6IYT7</accession>
<evidence type="ECO:0000256" key="2">
    <source>
        <dbReference type="ARBA" id="ARBA00023027"/>
    </source>
</evidence>
<protein>
    <submittedName>
        <fullName evidence="4">Phosphoglycerate dehydrogenase</fullName>
    </submittedName>
</protein>
<evidence type="ECO:0000256" key="1">
    <source>
        <dbReference type="ARBA" id="ARBA00023002"/>
    </source>
</evidence>
<proteinExistence type="predicted"/>
<dbReference type="PANTHER" id="PTHR10996">
    <property type="entry name" value="2-HYDROXYACID DEHYDROGENASE-RELATED"/>
    <property type="match status" value="1"/>
</dbReference>
<dbReference type="InterPro" id="IPR015421">
    <property type="entry name" value="PyrdxlP-dep_Trfase_major"/>
</dbReference>
<dbReference type="Proteomes" id="UP000478740">
    <property type="component" value="Unassembled WGS sequence"/>
</dbReference>
<keyword evidence="5" id="KW-1185">Reference proteome</keyword>
<dbReference type="EMBL" id="WMII01000006">
    <property type="protein sequence ID" value="MTH64250.1"/>
    <property type="molecule type" value="Genomic_DNA"/>
</dbReference>
<dbReference type="InterPro" id="IPR036291">
    <property type="entry name" value="NAD(P)-bd_dom_sf"/>
</dbReference>
<evidence type="ECO:0000313" key="4">
    <source>
        <dbReference type="EMBL" id="MTH64250.1"/>
    </source>
</evidence>
<dbReference type="PANTHER" id="PTHR10996:SF178">
    <property type="entry name" value="2-HYDROXYACID DEHYDROGENASE YGL185C-RELATED"/>
    <property type="match status" value="1"/>
</dbReference>
<keyword evidence="1" id="KW-0560">Oxidoreductase</keyword>
<dbReference type="GO" id="GO:0051287">
    <property type="term" value="F:NAD binding"/>
    <property type="evidence" value="ECO:0007669"/>
    <property type="project" value="InterPro"/>
</dbReference>
<reference evidence="4 5" key="1">
    <citation type="submission" date="2019-11" db="EMBL/GenBank/DDBJ databases">
        <authorList>
            <person name="Dong K."/>
        </authorList>
    </citation>
    <scope>NUCLEOTIDE SEQUENCE [LARGE SCALE GENOMIC DNA]</scope>
    <source>
        <strain evidence="4 5">DK608</strain>
    </source>
</reference>
<dbReference type="AlphaFoldDB" id="A0A6L6IYT7"/>
<dbReference type="Pfam" id="PF02826">
    <property type="entry name" value="2-Hacid_dh_C"/>
    <property type="match status" value="1"/>
</dbReference>
<dbReference type="InterPro" id="IPR015424">
    <property type="entry name" value="PyrdxlP-dep_Trfase"/>
</dbReference>
<dbReference type="GO" id="GO:0005829">
    <property type="term" value="C:cytosol"/>
    <property type="evidence" value="ECO:0007669"/>
    <property type="project" value="TreeGrafter"/>
</dbReference>